<dbReference type="InterPro" id="IPR000160">
    <property type="entry name" value="GGDEF_dom"/>
</dbReference>
<dbReference type="CDD" id="cd01949">
    <property type="entry name" value="GGDEF"/>
    <property type="match status" value="1"/>
</dbReference>
<keyword evidence="5" id="KW-1185">Reference proteome</keyword>
<dbReference type="RefSeq" id="WP_290264177.1">
    <property type="nucleotide sequence ID" value="NZ_JAUFQG010000006.1"/>
</dbReference>
<dbReference type="SUPFAM" id="SSF55781">
    <property type="entry name" value="GAF domain-like"/>
    <property type="match status" value="1"/>
</dbReference>
<evidence type="ECO:0000313" key="4">
    <source>
        <dbReference type="EMBL" id="MFC4361974.1"/>
    </source>
</evidence>
<dbReference type="Pfam" id="PF04340">
    <property type="entry name" value="DUF484"/>
    <property type="match status" value="1"/>
</dbReference>
<sequence length="364" mass="40638">MDHEAENKRLQGLIEKLVLRIDENQQIARRFHDFEFRLLEAASLPELFEVLIKEGPNHFKLKAMSLVLFDPDYVFEQLFEALDLKHWVPKVQLRHRQDFFDQLLGQATQPILGELDALTHGRLFPGAGTVASTALIPLYSKGILQGSLHLASETAERFTPDKAVDFIQHMAAILALCIDHCVAQEQLRREGRQDPLTQVGNRAAFEQDLALELARAERSCLPVSCVFVDLDHFKKINDNFGHANGDMVLREVSSVLQEQLRKTDVLARFGGEEFVALLPACDAEQAMETAERVRAAIEGMAIETSAGQPIPLSASIGVSSWEPRKHKIPIVELGAALLRQADAAMYLVKKAGRNGVRWQPLVVG</sequence>
<gene>
    <name evidence="4" type="ORF">ACFOX3_06670</name>
</gene>
<dbReference type="EC" id="2.7.7.65" evidence="1"/>
<dbReference type="InterPro" id="IPR043128">
    <property type="entry name" value="Rev_trsase/Diguanyl_cyclase"/>
</dbReference>
<name>A0ABV8V4L8_9GAMM</name>
<dbReference type="SUPFAM" id="SSF55073">
    <property type="entry name" value="Nucleotide cyclase"/>
    <property type="match status" value="1"/>
</dbReference>
<organism evidence="4 5">
    <name type="scientific">Simiduia curdlanivorans</name>
    <dbReference type="NCBI Taxonomy" id="1492769"/>
    <lineage>
        <taxon>Bacteria</taxon>
        <taxon>Pseudomonadati</taxon>
        <taxon>Pseudomonadota</taxon>
        <taxon>Gammaproteobacteria</taxon>
        <taxon>Cellvibrionales</taxon>
        <taxon>Cellvibrionaceae</taxon>
        <taxon>Simiduia</taxon>
    </lineage>
</organism>
<comment type="catalytic activity">
    <reaction evidence="2">
        <text>2 GTP = 3',3'-c-di-GMP + 2 diphosphate</text>
        <dbReference type="Rhea" id="RHEA:24898"/>
        <dbReference type="ChEBI" id="CHEBI:33019"/>
        <dbReference type="ChEBI" id="CHEBI:37565"/>
        <dbReference type="ChEBI" id="CHEBI:58805"/>
        <dbReference type="EC" id="2.7.7.65"/>
    </reaction>
</comment>
<dbReference type="Proteomes" id="UP001595840">
    <property type="component" value="Unassembled WGS sequence"/>
</dbReference>
<evidence type="ECO:0000313" key="5">
    <source>
        <dbReference type="Proteomes" id="UP001595840"/>
    </source>
</evidence>
<dbReference type="InterPro" id="IPR029787">
    <property type="entry name" value="Nucleotide_cyclase"/>
</dbReference>
<dbReference type="EMBL" id="JBHSCX010000004">
    <property type="protein sequence ID" value="MFC4361974.1"/>
    <property type="molecule type" value="Genomic_DNA"/>
</dbReference>
<evidence type="ECO:0000259" key="3">
    <source>
        <dbReference type="PROSITE" id="PS50887"/>
    </source>
</evidence>
<evidence type="ECO:0000256" key="1">
    <source>
        <dbReference type="ARBA" id="ARBA00012528"/>
    </source>
</evidence>
<dbReference type="Gene3D" id="3.30.450.40">
    <property type="match status" value="1"/>
</dbReference>
<feature type="domain" description="GGDEF" evidence="3">
    <location>
        <begin position="221"/>
        <end position="361"/>
    </location>
</feature>
<dbReference type="InterPro" id="IPR050469">
    <property type="entry name" value="Diguanylate_Cyclase"/>
</dbReference>
<dbReference type="InterPro" id="IPR029016">
    <property type="entry name" value="GAF-like_dom_sf"/>
</dbReference>
<accession>A0ABV8V4L8</accession>
<proteinExistence type="predicted"/>
<evidence type="ECO:0000256" key="2">
    <source>
        <dbReference type="ARBA" id="ARBA00034247"/>
    </source>
</evidence>
<dbReference type="InterPro" id="IPR007435">
    <property type="entry name" value="DUF484"/>
</dbReference>
<dbReference type="PANTHER" id="PTHR45138:SF9">
    <property type="entry name" value="DIGUANYLATE CYCLASE DGCM-RELATED"/>
    <property type="match status" value="1"/>
</dbReference>
<reference evidence="5" key="1">
    <citation type="journal article" date="2019" name="Int. J. Syst. Evol. Microbiol.">
        <title>The Global Catalogue of Microorganisms (GCM) 10K type strain sequencing project: providing services to taxonomists for standard genome sequencing and annotation.</title>
        <authorList>
            <consortium name="The Broad Institute Genomics Platform"/>
            <consortium name="The Broad Institute Genome Sequencing Center for Infectious Disease"/>
            <person name="Wu L."/>
            <person name="Ma J."/>
        </authorList>
    </citation>
    <scope>NUCLEOTIDE SEQUENCE [LARGE SCALE GENOMIC DNA]</scope>
    <source>
        <strain evidence="5">CECT 8570</strain>
    </source>
</reference>
<dbReference type="Pfam" id="PF00990">
    <property type="entry name" value="GGDEF"/>
    <property type="match status" value="1"/>
</dbReference>
<dbReference type="PANTHER" id="PTHR45138">
    <property type="entry name" value="REGULATORY COMPONENTS OF SENSORY TRANSDUCTION SYSTEM"/>
    <property type="match status" value="1"/>
</dbReference>
<dbReference type="SMART" id="SM00267">
    <property type="entry name" value="GGDEF"/>
    <property type="match status" value="1"/>
</dbReference>
<comment type="caution">
    <text evidence="4">The sequence shown here is derived from an EMBL/GenBank/DDBJ whole genome shotgun (WGS) entry which is preliminary data.</text>
</comment>
<dbReference type="NCBIfam" id="TIGR00254">
    <property type="entry name" value="GGDEF"/>
    <property type="match status" value="1"/>
</dbReference>
<dbReference type="PROSITE" id="PS50887">
    <property type="entry name" value="GGDEF"/>
    <property type="match status" value="1"/>
</dbReference>
<protein>
    <recommendedName>
        <fullName evidence="1">diguanylate cyclase</fullName>
        <ecNumber evidence="1">2.7.7.65</ecNumber>
    </recommendedName>
</protein>
<dbReference type="Gene3D" id="3.30.70.270">
    <property type="match status" value="1"/>
</dbReference>